<dbReference type="GO" id="GO:0016747">
    <property type="term" value="F:acyltransferase activity, transferring groups other than amino-acyl groups"/>
    <property type="evidence" value="ECO:0007669"/>
    <property type="project" value="InterPro"/>
</dbReference>
<dbReference type="InterPro" id="IPR055140">
    <property type="entry name" value="Thiolase_C_2"/>
</dbReference>
<dbReference type="InterPro" id="IPR002155">
    <property type="entry name" value="Thiolase"/>
</dbReference>
<dbReference type="Gene3D" id="3.40.47.10">
    <property type="match status" value="1"/>
</dbReference>
<gene>
    <name evidence="2" type="ORF">LCGC14_1970170</name>
</gene>
<comment type="caution">
    <text evidence="2">The sequence shown here is derived from an EMBL/GenBank/DDBJ whole genome shotgun (WGS) entry which is preliminary data.</text>
</comment>
<dbReference type="EMBL" id="LAZR01021854">
    <property type="protein sequence ID" value="KKL83892.1"/>
    <property type="molecule type" value="Genomic_DNA"/>
</dbReference>
<proteinExistence type="predicted"/>
<feature type="domain" description="Thiolase C-terminal" evidence="1">
    <location>
        <begin position="245"/>
        <end position="379"/>
    </location>
</feature>
<name>A0A0F9I8Z4_9ZZZZ</name>
<dbReference type="PIRSF" id="PIRSF000429">
    <property type="entry name" value="Ac-CoA_Ac_transf"/>
    <property type="match status" value="1"/>
</dbReference>
<protein>
    <recommendedName>
        <fullName evidence="1">Thiolase C-terminal domain-containing protein</fullName>
    </recommendedName>
</protein>
<dbReference type="PANTHER" id="PTHR42870:SF1">
    <property type="entry name" value="NON-SPECIFIC LIPID-TRANSFER PROTEIN-LIKE 2"/>
    <property type="match status" value="1"/>
</dbReference>
<evidence type="ECO:0000259" key="1">
    <source>
        <dbReference type="Pfam" id="PF22691"/>
    </source>
</evidence>
<sequence>MTRVVIVGVGETEYVRRSDKSIKTLVLQAVCRALDDCSIDASEVDGIVSEAGIMPYVMPADEVAANLGISRSFTAQASVGGAGTVASMQLAADAISSGWTHVVVCYFGVDWGSSDGGPYEFHTRDRYKDSLEFPIGWYGQPAYISPILRRYQHEYGLRSEQLGALAIATRSHALMNPAAQERRPFTLSDYLASPMIADPLRLFDCCLRTDGAAAFVMTSEERARGCPTHPIYIAGVGFAASALSASSYLTQNPDYLSTPAKDSAPRALARAGLSLSDVQFAEIYDCFTISCLIQMEDIGFCRRGEAGEFVEGGRTGPGGEFPVNTHGGLLSHAYMLGINHVVEAVRQLRHEAGPRQVPGAEVGLVAGWGGWEHATAILTRNRL</sequence>
<reference evidence="2" key="1">
    <citation type="journal article" date="2015" name="Nature">
        <title>Complex archaea that bridge the gap between prokaryotes and eukaryotes.</title>
        <authorList>
            <person name="Spang A."/>
            <person name="Saw J.H."/>
            <person name="Jorgensen S.L."/>
            <person name="Zaremba-Niedzwiedzka K."/>
            <person name="Martijn J."/>
            <person name="Lind A.E."/>
            <person name="van Eijk R."/>
            <person name="Schleper C."/>
            <person name="Guy L."/>
            <person name="Ettema T.J."/>
        </authorList>
    </citation>
    <scope>NUCLEOTIDE SEQUENCE</scope>
</reference>
<dbReference type="PANTHER" id="PTHR42870">
    <property type="entry name" value="ACETYL-COA C-ACETYLTRANSFERASE"/>
    <property type="match status" value="1"/>
</dbReference>
<dbReference type="InterPro" id="IPR016039">
    <property type="entry name" value="Thiolase-like"/>
</dbReference>
<accession>A0A0F9I8Z4</accession>
<dbReference type="AlphaFoldDB" id="A0A0F9I8Z4"/>
<organism evidence="2">
    <name type="scientific">marine sediment metagenome</name>
    <dbReference type="NCBI Taxonomy" id="412755"/>
    <lineage>
        <taxon>unclassified sequences</taxon>
        <taxon>metagenomes</taxon>
        <taxon>ecological metagenomes</taxon>
    </lineage>
</organism>
<evidence type="ECO:0000313" key="2">
    <source>
        <dbReference type="EMBL" id="KKL83892.1"/>
    </source>
</evidence>
<dbReference type="CDD" id="cd00829">
    <property type="entry name" value="SCP-x_thiolase"/>
    <property type="match status" value="1"/>
</dbReference>
<dbReference type="Pfam" id="PF22691">
    <property type="entry name" value="Thiolase_C_1"/>
    <property type="match status" value="1"/>
</dbReference>
<dbReference type="SUPFAM" id="SSF53901">
    <property type="entry name" value="Thiolase-like"/>
    <property type="match status" value="2"/>
</dbReference>